<dbReference type="HOGENOM" id="CLU_001324_8_2_1"/>
<dbReference type="EMBL" id="KN833729">
    <property type="protein sequence ID" value="KIK23159.1"/>
    <property type="molecule type" value="Genomic_DNA"/>
</dbReference>
<dbReference type="GO" id="GO:0016887">
    <property type="term" value="F:ATP hydrolysis activity"/>
    <property type="evidence" value="ECO:0007669"/>
    <property type="project" value="RHEA"/>
</dbReference>
<feature type="domain" description="DNA helicase Pif1-like DEAD-box helicase" evidence="2">
    <location>
        <begin position="2"/>
        <end position="100"/>
    </location>
</feature>
<proteinExistence type="inferred from homology"/>
<keyword evidence="4" id="KW-1185">Reference proteome</keyword>
<dbReference type="GO" id="GO:0006310">
    <property type="term" value="P:DNA recombination"/>
    <property type="evidence" value="ECO:0007669"/>
    <property type="project" value="UniProtKB-KW"/>
</dbReference>
<dbReference type="PANTHER" id="PTHR10492:SF57">
    <property type="entry name" value="ATP-DEPENDENT DNA HELICASE"/>
    <property type="match status" value="1"/>
</dbReference>
<comment type="cofactor">
    <cofactor evidence="1">
        <name>Mg(2+)</name>
        <dbReference type="ChEBI" id="CHEBI:18420"/>
    </cofactor>
</comment>
<evidence type="ECO:0000313" key="4">
    <source>
        <dbReference type="Proteomes" id="UP000054018"/>
    </source>
</evidence>
<dbReference type="GO" id="GO:0006281">
    <property type="term" value="P:DNA repair"/>
    <property type="evidence" value="ECO:0007669"/>
    <property type="project" value="UniProtKB-KW"/>
</dbReference>
<keyword evidence="1" id="KW-0227">DNA damage</keyword>
<evidence type="ECO:0000259" key="2">
    <source>
        <dbReference type="Pfam" id="PF05970"/>
    </source>
</evidence>
<gene>
    <name evidence="3" type="ORF">PISMIDRAFT_100983</name>
</gene>
<dbReference type="STRING" id="765257.A0A0C9ZB34"/>
<dbReference type="GO" id="GO:0005524">
    <property type="term" value="F:ATP binding"/>
    <property type="evidence" value="ECO:0007669"/>
    <property type="project" value="UniProtKB-KW"/>
</dbReference>
<sequence>MFRIPITDDNTNMVSSISLHSTHADLSHEATLIIWDELPMVNKAAWECVHMLCCDIMHQHDLPFGGKPIIGCGDFHPVAPVIAGSGKMATLAASVKSSQL</sequence>
<keyword evidence="1" id="KW-0547">Nucleotide-binding</keyword>
<evidence type="ECO:0000313" key="3">
    <source>
        <dbReference type="EMBL" id="KIK23159.1"/>
    </source>
</evidence>
<comment type="catalytic activity">
    <reaction evidence="1">
        <text>ATP + H2O = ADP + phosphate + H(+)</text>
        <dbReference type="Rhea" id="RHEA:13065"/>
        <dbReference type="ChEBI" id="CHEBI:15377"/>
        <dbReference type="ChEBI" id="CHEBI:15378"/>
        <dbReference type="ChEBI" id="CHEBI:30616"/>
        <dbReference type="ChEBI" id="CHEBI:43474"/>
        <dbReference type="ChEBI" id="CHEBI:456216"/>
        <dbReference type="EC" id="5.6.2.3"/>
    </reaction>
</comment>
<name>A0A0C9ZB34_9AGAM</name>
<keyword evidence="1" id="KW-0233">DNA recombination</keyword>
<keyword evidence="1" id="KW-0067">ATP-binding</keyword>
<dbReference type="InterPro" id="IPR010285">
    <property type="entry name" value="DNA_helicase_pif1-like_DEAD"/>
</dbReference>
<reference evidence="3 4" key="1">
    <citation type="submission" date="2014-04" db="EMBL/GenBank/DDBJ databases">
        <authorList>
            <consortium name="DOE Joint Genome Institute"/>
            <person name="Kuo A."/>
            <person name="Kohler A."/>
            <person name="Costa M.D."/>
            <person name="Nagy L.G."/>
            <person name="Floudas D."/>
            <person name="Copeland A."/>
            <person name="Barry K.W."/>
            <person name="Cichocki N."/>
            <person name="Veneault-Fourrey C."/>
            <person name="LaButti K."/>
            <person name="Lindquist E.A."/>
            <person name="Lipzen A."/>
            <person name="Lundell T."/>
            <person name="Morin E."/>
            <person name="Murat C."/>
            <person name="Sun H."/>
            <person name="Tunlid A."/>
            <person name="Henrissat B."/>
            <person name="Grigoriev I.V."/>
            <person name="Hibbett D.S."/>
            <person name="Martin F."/>
            <person name="Nordberg H.P."/>
            <person name="Cantor M.N."/>
            <person name="Hua S.X."/>
        </authorList>
    </citation>
    <scope>NUCLEOTIDE SEQUENCE [LARGE SCALE GENOMIC DNA]</scope>
    <source>
        <strain evidence="3 4">441</strain>
    </source>
</reference>
<comment type="similarity">
    <text evidence="1">Belongs to the helicase family.</text>
</comment>
<dbReference type="EC" id="5.6.2.3" evidence="1"/>
<dbReference type="GO" id="GO:0043139">
    <property type="term" value="F:5'-3' DNA helicase activity"/>
    <property type="evidence" value="ECO:0007669"/>
    <property type="project" value="UniProtKB-EC"/>
</dbReference>
<dbReference type="PANTHER" id="PTHR10492">
    <property type="match status" value="1"/>
</dbReference>
<dbReference type="OrthoDB" id="3366231at2759"/>
<dbReference type="InterPro" id="IPR027417">
    <property type="entry name" value="P-loop_NTPase"/>
</dbReference>
<accession>A0A0C9ZB34</accession>
<keyword evidence="1" id="KW-0378">Hydrolase</keyword>
<keyword evidence="1" id="KW-0347">Helicase</keyword>
<dbReference type="Pfam" id="PF05970">
    <property type="entry name" value="PIF1"/>
    <property type="match status" value="1"/>
</dbReference>
<keyword evidence="1" id="KW-0234">DNA repair</keyword>
<dbReference type="AlphaFoldDB" id="A0A0C9ZB34"/>
<dbReference type="Gene3D" id="3.40.50.300">
    <property type="entry name" value="P-loop containing nucleotide triphosphate hydrolases"/>
    <property type="match status" value="1"/>
</dbReference>
<organism evidence="3 4">
    <name type="scientific">Pisolithus microcarpus 441</name>
    <dbReference type="NCBI Taxonomy" id="765257"/>
    <lineage>
        <taxon>Eukaryota</taxon>
        <taxon>Fungi</taxon>
        <taxon>Dikarya</taxon>
        <taxon>Basidiomycota</taxon>
        <taxon>Agaricomycotina</taxon>
        <taxon>Agaricomycetes</taxon>
        <taxon>Agaricomycetidae</taxon>
        <taxon>Boletales</taxon>
        <taxon>Sclerodermatineae</taxon>
        <taxon>Pisolithaceae</taxon>
        <taxon>Pisolithus</taxon>
    </lineage>
</organism>
<evidence type="ECO:0000256" key="1">
    <source>
        <dbReference type="RuleBase" id="RU363044"/>
    </source>
</evidence>
<dbReference type="GO" id="GO:0000723">
    <property type="term" value="P:telomere maintenance"/>
    <property type="evidence" value="ECO:0007669"/>
    <property type="project" value="InterPro"/>
</dbReference>
<reference evidence="4" key="2">
    <citation type="submission" date="2015-01" db="EMBL/GenBank/DDBJ databases">
        <title>Evolutionary Origins and Diversification of the Mycorrhizal Mutualists.</title>
        <authorList>
            <consortium name="DOE Joint Genome Institute"/>
            <consortium name="Mycorrhizal Genomics Consortium"/>
            <person name="Kohler A."/>
            <person name="Kuo A."/>
            <person name="Nagy L.G."/>
            <person name="Floudas D."/>
            <person name="Copeland A."/>
            <person name="Barry K.W."/>
            <person name="Cichocki N."/>
            <person name="Veneault-Fourrey C."/>
            <person name="LaButti K."/>
            <person name="Lindquist E.A."/>
            <person name="Lipzen A."/>
            <person name="Lundell T."/>
            <person name="Morin E."/>
            <person name="Murat C."/>
            <person name="Riley R."/>
            <person name="Ohm R."/>
            <person name="Sun H."/>
            <person name="Tunlid A."/>
            <person name="Henrissat B."/>
            <person name="Grigoriev I.V."/>
            <person name="Hibbett D.S."/>
            <person name="Martin F."/>
        </authorList>
    </citation>
    <scope>NUCLEOTIDE SEQUENCE [LARGE SCALE GENOMIC DNA]</scope>
    <source>
        <strain evidence="4">441</strain>
    </source>
</reference>
<dbReference type="Proteomes" id="UP000054018">
    <property type="component" value="Unassembled WGS sequence"/>
</dbReference>
<protein>
    <recommendedName>
        <fullName evidence="1">ATP-dependent DNA helicase</fullName>
        <ecNumber evidence="1">5.6.2.3</ecNumber>
    </recommendedName>
</protein>